<dbReference type="Gene3D" id="2.30.29.30">
    <property type="entry name" value="Pleckstrin-homology domain (PH domain)/Phosphotyrosine-binding domain (PTB)"/>
    <property type="match status" value="1"/>
</dbReference>
<dbReference type="InterPro" id="IPR032403">
    <property type="entry name" value="Exo84_C"/>
</dbReference>
<dbReference type="SUPFAM" id="SSF74788">
    <property type="entry name" value="Cullin repeat-like"/>
    <property type="match status" value="1"/>
</dbReference>
<evidence type="ECO:0000256" key="3">
    <source>
        <dbReference type="ARBA" id="ARBA00021269"/>
    </source>
</evidence>
<reference evidence="9 10" key="1">
    <citation type="submission" date="2014-09" db="EMBL/GenBank/DDBJ databases">
        <authorList>
            <person name="Ellenberger Sabrina"/>
        </authorList>
    </citation>
    <scope>NUCLEOTIDE SEQUENCE [LARGE SCALE GENOMIC DNA]</scope>
    <source>
        <strain evidence="9 10">CBS 412.66</strain>
    </source>
</reference>
<name>A0A0B7N3K2_9FUNG</name>
<evidence type="ECO:0000256" key="1">
    <source>
        <dbReference type="ARBA" id="ARBA00004398"/>
    </source>
</evidence>
<dbReference type="Pfam" id="PF16528">
    <property type="entry name" value="Exo84_C"/>
    <property type="match status" value="1"/>
</dbReference>
<evidence type="ECO:0000313" key="9">
    <source>
        <dbReference type="EMBL" id="CEP10090.1"/>
    </source>
</evidence>
<keyword evidence="10" id="KW-1185">Reference proteome</keyword>
<evidence type="ECO:0000256" key="2">
    <source>
        <dbReference type="ARBA" id="ARBA00007210"/>
    </source>
</evidence>
<dbReference type="Gene3D" id="1.20.58.1210">
    <property type="entry name" value="Exo84p, N-terminal helical domain"/>
    <property type="match status" value="1"/>
</dbReference>
<dbReference type="AlphaFoldDB" id="A0A0B7N3K2"/>
<dbReference type="Pfam" id="PF25345">
    <property type="entry name" value="PH_EXO84"/>
    <property type="match status" value="1"/>
</dbReference>
<dbReference type="Gene3D" id="1.20.58.1220">
    <property type="entry name" value="Exo84p, C-terminal helical domain"/>
    <property type="match status" value="1"/>
</dbReference>
<dbReference type="InterPro" id="IPR016159">
    <property type="entry name" value="Cullin_repeat-like_dom_sf"/>
</dbReference>
<keyword evidence="5" id="KW-0268">Exocytosis</keyword>
<dbReference type="GO" id="GO:0015031">
    <property type="term" value="P:protein transport"/>
    <property type="evidence" value="ECO:0007669"/>
    <property type="project" value="UniProtKB-KW"/>
</dbReference>
<dbReference type="OrthoDB" id="642193at2759"/>
<keyword evidence="4" id="KW-0813">Transport</keyword>
<evidence type="ECO:0000256" key="7">
    <source>
        <dbReference type="SAM" id="MobiDB-lite"/>
    </source>
</evidence>
<dbReference type="InterPro" id="IPR011993">
    <property type="entry name" value="PH-like_dom_sf"/>
</dbReference>
<dbReference type="SUPFAM" id="SSF50729">
    <property type="entry name" value="PH domain-like"/>
    <property type="match status" value="1"/>
</dbReference>
<dbReference type="InterPro" id="IPR042561">
    <property type="entry name" value="Exo84_C_1"/>
</dbReference>
<sequence length="750" mass="85570">MKSVGGTLRRKGLGGAEHFMKKDKNKQSTNVASIFSPTASSTNSPKSGSSPQILKSVASSSQSSSAAASKAPSAPKINKPAAPTAPITVDLHRFADDNLQPEEFVRRTLGDTNEEGIRGFYKSLLDAKHVVGGDLQRNVYRNYTEFVSISKEISNLDADVLSVKENLNELKSIWESFLAATNSSDISKVPGSVESIFASSAHARKKSDLMTNDQTSIYRAQIMALWDNVEGSQRFIPHAQNKHIVRECVNFYNINPKTLQPRHPVHLFLLSDCLLLARRRGNRLVADQCWNIQDLTIVDVKDSSGKYLQLGRRKSYFLTYSLDLTNALRIVVYPETFIYRSERIEDKLGLLNAYRRLMDDNDDRQLDAPQSADTRKLRDSNNLHPDKEKWLVDLPDHLEVSIAVREFEKSVVYLEKARHIVMSSSSSLPIIREARDHINRYTDELSEIISRDLSNTLLTKIQFQRYVNWLLRLDKSEKARQVFLSTRTLIIKKRIRQLVFEGDITTYISELALVVFTLIRNTCEWYRDSFKQNEMASGKIGFVTWVREQTEVYADIYKRQVFGQSQLSCQVIADCFKSTLDQCSVLRKVGLDLKFLLEDLFLENVKETIISYEGKNMEKIEKIVLNDNFNVVSGQGLGNDVKVTSSVVSFYNLLVKFSNEICLLSKLQMYSTVIDSVCHLTEHYLRSMVAESRKKNLFKEQRTIASMNVSFILDNVVPRVSSQLNYHFNRPIPELDTLRARLRELTYISN</sequence>
<gene>
    <name evidence="9" type="primary">PARPA_03709.1 scaffold 9273</name>
</gene>
<proteinExistence type="inferred from homology"/>
<feature type="compositionally biased region" description="Polar residues" evidence="7">
    <location>
        <begin position="27"/>
        <end position="39"/>
    </location>
</feature>
<dbReference type="PANTHER" id="PTHR21426:SF12">
    <property type="entry name" value="EXOCYST COMPLEX COMPONENT 8"/>
    <property type="match status" value="1"/>
</dbReference>
<dbReference type="GO" id="GO:0030133">
    <property type="term" value="C:transport vesicle"/>
    <property type="evidence" value="ECO:0007669"/>
    <property type="project" value="UniProtKB-SubCell"/>
</dbReference>
<dbReference type="InterPro" id="IPR042560">
    <property type="entry name" value="Exo84_C_2"/>
</dbReference>
<comment type="similarity">
    <text evidence="2">Belongs to the EXO84 family.</text>
</comment>
<evidence type="ECO:0000259" key="8">
    <source>
        <dbReference type="Pfam" id="PF16528"/>
    </source>
</evidence>
<feature type="region of interest" description="Disordered" evidence="7">
    <location>
        <begin position="362"/>
        <end position="381"/>
    </location>
</feature>
<dbReference type="PANTHER" id="PTHR21426">
    <property type="entry name" value="EXOCYST COMPLEX COMPONENT 8"/>
    <property type="match status" value="1"/>
</dbReference>
<evidence type="ECO:0000256" key="4">
    <source>
        <dbReference type="ARBA" id="ARBA00022448"/>
    </source>
</evidence>
<feature type="compositionally biased region" description="Low complexity" evidence="7">
    <location>
        <begin position="40"/>
        <end position="82"/>
    </location>
</feature>
<accession>A0A0B7N3K2</accession>
<dbReference type="Pfam" id="PF08700">
    <property type="entry name" value="VPS51_Exo84_N"/>
    <property type="match status" value="1"/>
</dbReference>
<evidence type="ECO:0000313" key="10">
    <source>
        <dbReference type="Proteomes" id="UP000054107"/>
    </source>
</evidence>
<feature type="region of interest" description="Disordered" evidence="7">
    <location>
        <begin position="1"/>
        <end position="83"/>
    </location>
</feature>
<dbReference type="Proteomes" id="UP000054107">
    <property type="component" value="Unassembled WGS sequence"/>
</dbReference>
<keyword evidence="6" id="KW-0653">Protein transport</keyword>
<dbReference type="GO" id="GO:0006893">
    <property type="term" value="P:Golgi to plasma membrane transport"/>
    <property type="evidence" value="ECO:0007669"/>
    <property type="project" value="TreeGrafter"/>
</dbReference>
<organism evidence="9 10">
    <name type="scientific">Parasitella parasitica</name>
    <dbReference type="NCBI Taxonomy" id="35722"/>
    <lineage>
        <taxon>Eukaryota</taxon>
        <taxon>Fungi</taxon>
        <taxon>Fungi incertae sedis</taxon>
        <taxon>Mucoromycota</taxon>
        <taxon>Mucoromycotina</taxon>
        <taxon>Mucoromycetes</taxon>
        <taxon>Mucorales</taxon>
        <taxon>Mucorineae</taxon>
        <taxon>Mucoraceae</taxon>
        <taxon>Parasitella</taxon>
    </lineage>
</organism>
<dbReference type="InterPro" id="IPR033961">
    <property type="entry name" value="Exo84"/>
</dbReference>
<dbReference type="STRING" id="35722.A0A0B7N3K2"/>
<feature type="domain" description="Exocyst component Exo84 C-terminal" evidence="8">
    <location>
        <begin position="389"/>
        <end position="594"/>
    </location>
</feature>
<comment type="subcellular location">
    <subcellularLocation>
        <location evidence="1">Cytoplasmic vesicle</location>
        <location evidence="1">Secretory vesicle</location>
    </subcellularLocation>
</comment>
<dbReference type="GO" id="GO:0006887">
    <property type="term" value="P:exocytosis"/>
    <property type="evidence" value="ECO:0007669"/>
    <property type="project" value="UniProtKB-KW"/>
</dbReference>
<protein>
    <recommendedName>
        <fullName evidence="3">Exocyst complex component EXO84</fullName>
    </recommendedName>
</protein>
<evidence type="ECO:0000256" key="6">
    <source>
        <dbReference type="ARBA" id="ARBA00022927"/>
    </source>
</evidence>
<dbReference type="GO" id="GO:0000145">
    <property type="term" value="C:exocyst"/>
    <property type="evidence" value="ECO:0007669"/>
    <property type="project" value="InterPro"/>
</dbReference>
<dbReference type="EMBL" id="LN723094">
    <property type="protein sequence ID" value="CEP10090.1"/>
    <property type="molecule type" value="Genomic_DNA"/>
</dbReference>
<evidence type="ECO:0000256" key="5">
    <source>
        <dbReference type="ARBA" id="ARBA00022483"/>
    </source>
</evidence>